<keyword evidence="1" id="KW-1133">Transmembrane helix</keyword>
<accession>A0AAD5BDK7</accession>
<proteinExistence type="predicted"/>
<dbReference type="AlphaFoldDB" id="A0AAD5BDK7"/>
<organism evidence="2 3">
    <name type="scientific">Candida theae</name>
    <dbReference type="NCBI Taxonomy" id="1198502"/>
    <lineage>
        <taxon>Eukaryota</taxon>
        <taxon>Fungi</taxon>
        <taxon>Dikarya</taxon>
        <taxon>Ascomycota</taxon>
        <taxon>Saccharomycotina</taxon>
        <taxon>Pichiomycetes</taxon>
        <taxon>Debaryomycetaceae</taxon>
        <taxon>Candida/Lodderomyces clade</taxon>
        <taxon>Candida</taxon>
    </lineage>
</organism>
<reference evidence="2 3" key="1">
    <citation type="journal article" date="2022" name="DNA Res.">
        <title>Genome analysis of five recently described species of the CUG-Ser clade uncovers Candida theae as a new hybrid lineage with pathogenic potential in the Candida parapsilosis species complex.</title>
        <authorList>
            <person name="Mixao V."/>
            <person name="Del Olmo V."/>
            <person name="Hegedusova E."/>
            <person name="Saus E."/>
            <person name="Pryszcz L."/>
            <person name="Cillingova A."/>
            <person name="Nosek J."/>
            <person name="Gabaldon T."/>
        </authorList>
    </citation>
    <scope>NUCLEOTIDE SEQUENCE [LARGE SCALE GENOMIC DNA]</scope>
    <source>
        <strain evidence="2 3">CBS 12239</strain>
    </source>
</reference>
<comment type="caution">
    <text evidence="2">The sequence shown here is derived from an EMBL/GenBank/DDBJ whole genome shotgun (WGS) entry which is preliminary data.</text>
</comment>
<feature type="transmembrane region" description="Helical" evidence="1">
    <location>
        <begin position="120"/>
        <end position="142"/>
    </location>
</feature>
<evidence type="ECO:0000256" key="1">
    <source>
        <dbReference type="SAM" id="Phobius"/>
    </source>
</evidence>
<name>A0AAD5BDK7_9ASCO</name>
<feature type="transmembrane region" description="Helical" evidence="1">
    <location>
        <begin position="168"/>
        <end position="188"/>
    </location>
</feature>
<keyword evidence="1" id="KW-0472">Membrane</keyword>
<dbReference type="RefSeq" id="XP_051608260.1">
    <property type="nucleotide sequence ID" value="XM_051752652.1"/>
</dbReference>
<gene>
    <name evidence="2" type="ORF">KGF57_003251</name>
</gene>
<dbReference type="Proteomes" id="UP001204833">
    <property type="component" value="Unassembled WGS sequence"/>
</dbReference>
<sequence>MCITSFSKVTQMRSLDNKWLEQEARSITQHSSIHREEPTEVEYETFIDEKRSSSHMDLEAQTYNVHVDHLFEIAESIVALKHRKFRICADAVMGSSPVVMLIFFWFLIHASTMADLAHYFKWLEAFVSLVHLMGFGLNLQYYRTTVAVKNLRDGVNLNKHDICKLGTIPRLIVGAVCFSVLFSILHALSCLDDYELCIPKNFSMAETSP</sequence>
<keyword evidence="3" id="KW-1185">Reference proteome</keyword>
<feature type="transmembrane region" description="Helical" evidence="1">
    <location>
        <begin position="87"/>
        <end position="108"/>
    </location>
</feature>
<dbReference type="EMBL" id="JAIHNG010000121">
    <property type="protein sequence ID" value="KAI5957557.1"/>
    <property type="molecule type" value="Genomic_DNA"/>
</dbReference>
<keyword evidence="1" id="KW-0812">Transmembrane</keyword>
<evidence type="ECO:0000313" key="3">
    <source>
        <dbReference type="Proteomes" id="UP001204833"/>
    </source>
</evidence>
<evidence type="ECO:0000313" key="2">
    <source>
        <dbReference type="EMBL" id="KAI5957557.1"/>
    </source>
</evidence>
<protein>
    <submittedName>
        <fullName evidence="2">Uncharacterized protein</fullName>
    </submittedName>
</protein>
<dbReference type="GeneID" id="76151310"/>